<dbReference type="Pfam" id="PF01432">
    <property type="entry name" value="Peptidase_M3"/>
    <property type="match status" value="1"/>
</dbReference>
<proteinExistence type="inferred from homology"/>
<comment type="caution">
    <text evidence="9">The sequence shown here is derived from an EMBL/GenBank/DDBJ whole genome shotgun (WGS) entry which is preliminary data.</text>
</comment>
<dbReference type="GO" id="GO:0004222">
    <property type="term" value="F:metalloendopeptidase activity"/>
    <property type="evidence" value="ECO:0007669"/>
    <property type="project" value="InterPro"/>
</dbReference>
<gene>
    <name evidence="9" type="ORF">NSK_005349</name>
</gene>
<name>A0A4D9CYS2_9STRA</name>
<dbReference type="Proteomes" id="UP000355283">
    <property type="component" value="Unassembled WGS sequence"/>
</dbReference>
<feature type="domain" description="Peptidase M3A/M3B catalytic" evidence="8">
    <location>
        <begin position="46"/>
        <end position="117"/>
    </location>
</feature>
<evidence type="ECO:0000313" key="9">
    <source>
        <dbReference type="EMBL" id="TFJ83347.1"/>
    </source>
</evidence>
<dbReference type="PANTHER" id="PTHR11804">
    <property type="entry name" value="PROTEASE M3 THIMET OLIGOPEPTIDASE-RELATED"/>
    <property type="match status" value="1"/>
</dbReference>
<dbReference type="PANTHER" id="PTHR11804:SF83">
    <property type="entry name" value="LD37516P"/>
    <property type="match status" value="1"/>
</dbReference>
<feature type="region of interest" description="Disordered" evidence="7">
    <location>
        <begin position="1"/>
        <end position="44"/>
    </location>
</feature>
<dbReference type="GO" id="GO:0046872">
    <property type="term" value="F:metal ion binding"/>
    <property type="evidence" value="ECO:0007669"/>
    <property type="project" value="UniProtKB-UniRule"/>
</dbReference>
<evidence type="ECO:0000256" key="1">
    <source>
        <dbReference type="ARBA" id="ARBA00022670"/>
    </source>
</evidence>
<dbReference type="InterPro" id="IPR045090">
    <property type="entry name" value="Pept_M3A_M3B"/>
</dbReference>
<keyword evidence="4 6" id="KW-0862">Zinc</keyword>
<evidence type="ECO:0000256" key="2">
    <source>
        <dbReference type="ARBA" id="ARBA00022723"/>
    </source>
</evidence>
<feature type="compositionally biased region" description="Basic and acidic residues" evidence="7">
    <location>
        <begin position="1"/>
        <end position="35"/>
    </location>
</feature>
<dbReference type="Gene3D" id="1.10.1370.40">
    <property type="match status" value="1"/>
</dbReference>
<comment type="cofactor">
    <cofactor evidence="6">
        <name>Zn(2+)</name>
        <dbReference type="ChEBI" id="CHEBI:29105"/>
    </cofactor>
    <text evidence="6">Binds 1 zinc ion.</text>
</comment>
<dbReference type="SUPFAM" id="SSF55486">
    <property type="entry name" value="Metalloproteases ('zincins'), catalytic domain"/>
    <property type="match status" value="1"/>
</dbReference>
<keyword evidence="1 6" id="KW-0645">Protease</keyword>
<evidence type="ECO:0000259" key="8">
    <source>
        <dbReference type="Pfam" id="PF01432"/>
    </source>
</evidence>
<dbReference type="EMBL" id="SDOX01000046">
    <property type="protein sequence ID" value="TFJ83347.1"/>
    <property type="molecule type" value="Genomic_DNA"/>
</dbReference>
<evidence type="ECO:0000256" key="5">
    <source>
        <dbReference type="ARBA" id="ARBA00023049"/>
    </source>
</evidence>
<evidence type="ECO:0000256" key="4">
    <source>
        <dbReference type="ARBA" id="ARBA00022833"/>
    </source>
</evidence>
<keyword evidence="10" id="KW-1185">Reference proteome</keyword>
<evidence type="ECO:0000313" key="10">
    <source>
        <dbReference type="Proteomes" id="UP000355283"/>
    </source>
</evidence>
<evidence type="ECO:0000256" key="6">
    <source>
        <dbReference type="RuleBase" id="RU003435"/>
    </source>
</evidence>
<organism evidence="9 10">
    <name type="scientific">Nannochloropsis salina CCMP1776</name>
    <dbReference type="NCBI Taxonomy" id="1027361"/>
    <lineage>
        <taxon>Eukaryota</taxon>
        <taxon>Sar</taxon>
        <taxon>Stramenopiles</taxon>
        <taxon>Ochrophyta</taxon>
        <taxon>Eustigmatophyceae</taxon>
        <taxon>Eustigmatales</taxon>
        <taxon>Monodopsidaceae</taxon>
        <taxon>Microchloropsis</taxon>
        <taxon>Microchloropsis salina</taxon>
    </lineage>
</organism>
<accession>A0A4D9CYS2</accession>
<sequence length="128" mass="14024">MRPGRWGREEGRKEGREEGRDGGTEGRRDGGRDGGTEGGTEGKGIDYYSYKWAEVMSADAFSAFEEVGLDNEEKVQEVGRRFRQTVLAMGGGTPPSEVYEAFRGRQPKPDALLRHSGLAKEGECAATH</sequence>
<comment type="similarity">
    <text evidence="6">Belongs to the peptidase M3 family.</text>
</comment>
<evidence type="ECO:0000256" key="3">
    <source>
        <dbReference type="ARBA" id="ARBA00022801"/>
    </source>
</evidence>
<dbReference type="InterPro" id="IPR001567">
    <property type="entry name" value="Pept_M3A_M3B_dom"/>
</dbReference>
<keyword evidence="2 6" id="KW-0479">Metal-binding</keyword>
<keyword evidence="5 6" id="KW-0482">Metalloprotease</keyword>
<protein>
    <recommendedName>
        <fullName evidence="8">Peptidase M3A/M3B catalytic domain-containing protein</fullName>
    </recommendedName>
</protein>
<dbReference type="GO" id="GO:0006508">
    <property type="term" value="P:proteolysis"/>
    <property type="evidence" value="ECO:0007669"/>
    <property type="project" value="UniProtKB-KW"/>
</dbReference>
<dbReference type="AlphaFoldDB" id="A0A4D9CYS2"/>
<keyword evidence="3 6" id="KW-0378">Hydrolase</keyword>
<dbReference type="GO" id="GO:0006518">
    <property type="term" value="P:peptide metabolic process"/>
    <property type="evidence" value="ECO:0007669"/>
    <property type="project" value="TreeGrafter"/>
</dbReference>
<dbReference type="OrthoDB" id="534666at2759"/>
<reference evidence="9 10" key="1">
    <citation type="submission" date="2019-01" db="EMBL/GenBank/DDBJ databases">
        <title>Nuclear Genome Assembly of the Microalgal Biofuel strain Nannochloropsis salina CCMP1776.</title>
        <authorList>
            <person name="Hovde B."/>
        </authorList>
    </citation>
    <scope>NUCLEOTIDE SEQUENCE [LARGE SCALE GENOMIC DNA]</scope>
    <source>
        <strain evidence="9 10">CCMP1776</strain>
    </source>
</reference>
<evidence type="ECO:0000256" key="7">
    <source>
        <dbReference type="SAM" id="MobiDB-lite"/>
    </source>
</evidence>